<comment type="similarity">
    <text evidence="1">Belongs to the cystatin family.</text>
</comment>
<evidence type="ECO:0000259" key="3">
    <source>
        <dbReference type="SMART" id="SM00043"/>
    </source>
</evidence>
<feature type="chain" id="PRO_5023143442" description="Cystatin domain-containing protein" evidence="2">
    <location>
        <begin position="21"/>
        <end position="144"/>
    </location>
</feature>
<dbReference type="GO" id="GO:0031982">
    <property type="term" value="C:vesicle"/>
    <property type="evidence" value="ECO:0007669"/>
    <property type="project" value="TreeGrafter"/>
</dbReference>
<dbReference type="SUPFAM" id="SSF54403">
    <property type="entry name" value="Cystatin/monellin"/>
    <property type="match status" value="1"/>
</dbReference>
<feature type="domain" description="Cystatin" evidence="3">
    <location>
        <begin position="35"/>
        <end position="141"/>
    </location>
</feature>
<keyword evidence="2" id="KW-0732">Signal</keyword>
<dbReference type="AlphaFoldDB" id="A0A5A9N3I6"/>
<name>A0A5A9N3I6_9TELE</name>
<dbReference type="SMART" id="SM00043">
    <property type="entry name" value="CY"/>
    <property type="match status" value="1"/>
</dbReference>
<comment type="caution">
    <text evidence="4">The sequence shown here is derived from an EMBL/GenBank/DDBJ whole genome shotgun (WGS) entry which is preliminary data.</text>
</comment>
<dbReference type="PANTHER" id="PTHR46186:SF13">
    <property type="entry name" value="SI:BUSM1-57F23.1"/>
    <property type="match status" value="1"/>
</dbReference>
<dbReference type="Gene3D" id="3.10.450.10">
    <property type="match status" value="1"/>
</dbReference>
<dbReference type="EMBL" id="SOYY01000023">
    <property type="protein sequence ID" value="KAA0703705.1"/>
    <property type="molecule type" value="Genomic_DNA"/>
</dbReference>
<reference evidence="4 5" key="1">
    <citation type="journal article" date="2019" name="Mol. Ecol. Resour.">
        <title>Chromosome-level genome assembly of Triplophysa tibetana, a fish adapted to the harsh high-altitude environment of the Tibetan Plateau.</title>
        <authorList>
            <person name="Yang X."/>
            <person name="Liu H."/>
            <person name="Ma Z."/>
            <person name="Zou Y."/>
            <person name="Zou M."/>
            <person name="Mao Y."/>
            <person name="Li X."/>
            <person name="Wang H."/>
            <person name="Chen T."/>
            <person name="Wang W."/>
            <person name="Yang R."/>
        </authorList>
    </citation>
    <scope>NUCLEOTIDE SEQUENCE [LARGE SCALE GENOMIC DNA]</scope>
    <source>
        <strain evidence="4">TTIB1903HZAU</strain>
        <tissue evidence="4">Muscle</tissue>
    </source>
</reference>
<dbReference type="GO" id="GO:0004869">
    <property type="term" value="F:cysteine-type endopeptidase inhibitor activity"/>
    <property type="evidence" value="ECO:0007669"/>
    <property type="project" value="InterPro"/>
</dbReference>
<dbReference type="GO" id="GO:0005615">
    <property type="term" value="C:extracellular space"/>
    <property type="evidence" value="ECO:0007669"/>
    <property type="project" value="TreeGrafter"/>
</dbReference>
<dbReference type="PANTHER" id="PTHR46186">
    <property type="entry name" value="CYSTATIN"/>
    <property type="match status" value="1"/>
</dbReference>
<dbReference type="CDD" id="cd00042">
    <property type="entry name" value="CY"/>
    <property type="match status" value="1"/>
</dbReference>
<feature type="signal peptide" evidence="2">
    <location>
        <begin position="1"/>
        <end position="20"/>
    </location>
</feature>
<dbReference type="Pfam" id="PF00031">
    <property type="entry name" value="Cystatin"/>
    <property type="match status" value="1"/>
</dbReference>
<evidence type="ECO:0000313" key="4">
    <source>
        <dbReference type="EMBL" id="KAA0703705.1"/>
    </source>
</evidence>
<keyword evidence="5" id="KW-1185">Reference proteome</keyword>
<accession>A0A5A9N3I6</accession>
<sequence>MDVSLILLVSFLSVFHLSQADQPLEETIIVPRNFQPLGGWTELSPESESIIELAKKAVEEYNTNSKEKKYFKLLNIRSARTQVTNMINYKIEATMGKTKCLKSENVDIETCVMAKKQLACKFDITFNHRNDQHVVEIEACKKTS</sequence>
<evidence type="ECO:0000256" key="2">
    <source>
        <dbReference type="SAM" id="SignalP"/>
    </source>
</evidence>
<gene>
    <name evidence="4" type="ORF">E1301_Tti000648</name>
</gene>
<evidence type="ECO:0000313" key="5">
    <source>
        <dbReference type="Proteomes" id="UP000324632"/>
    </source>
</evidence>
<organism evidence="4 5">
    <name type="scientific">Triplophysa tibetana</name>
    <dbReference type="NCBI Taxonomy" id="1572043"/>
    <lineage>
        <taxon>Eukaryota</taxon>
        <taxon>Metazoa</taxon>
        <taxon>Chordata</taxon>
        <taxon>Craniata</taxon>
        <taxon>Vertebrata</taxon>
        <taxon>Euteleostomi</taxon>
        <taxon>Actinopterygii</taxon>
        <taxon>Neopterygii</taxon>
        <taxon>Teleostei</taxon>
        <taxon>Ostariophysi</taxon>
        <taxon>Cypriniformes</taxon>
        <taxon>Nemacheilidae</taxon>
        <taxon>Triplophysa</taxon>
    </lineage>
</organism>
<protein>
    <recommendedName>
        <fullName evidence="3">Cystatin domain-containing protein</fullName>
    </recommendedName>
</protein>
<dbReference type="Proteomes" id="UP000324632">
    <property type="component" value="Chromosome 23"/>
</dbReference>
<dbReference type="GO" id="GO:0005737">
    <property type="term" value="C:cytoplasm"/>
    <property type="evidence" value="ECO:0007669"/>
    <property type="project" value="TreeGrafter"/>
</dbReference>
<dbReference type="InterPro" id="IPR000010">
    <property type="entry name" value="Cystatin_dom"/>
</dbReference>
<evidence type="ECO:0000256" key="1">
    <source>
        <dbReference type="ARBA" id="ARBA00009403"/>
    </source>
</evidence>
<proteinExistence type="inferred from homology"/>
<dbReference type="InterPro" id="IPR046350">
    <property type="entry name" value="Cystatin_sf"/>
</dbReference>